<comment type="caution">
    <text evidence="13">The sequence shown here is derived from an EMBL/GenBank/DDBJ whole genome shotgun (WGS) entry which is preliminary data.</text>
</comment>
<evidence type="ECO:0000256" key="1">
    <source>
        <dbReference type="ARBA" id="ARBA00004383"/>
    </source>
</evidence>
<protein>
    <submittedName>
        <fullName evidence="13">Energy transducer TonB</fullName>
    </submittedName>
</protein>
<evidence type="ECO:0000256" key="2">
    <source>
        <dbReference type="ARBA" id="ARBA00006555"/>
    </source>
</evidence>
<keyword evidence="3" id="KW-0813">Transport</keyword>
<gene>
    <name evidence="13" type="ORF">ISP17_00665</name>
</gene>
<comment type="subcellular location">
    <subcellularLocation>
        <location evidence="1">Cell inner membrane</location>
        <topology evidence="1">Single-pass membrane protein</topology>
        <orientation evidence="1">Periplasmic side</orientation>
    </subcellularLocation>
</comment>
<evidence type="ECO:0000313" key="14">
    <source>
        <dbReference type="Proteomes" id="UP001620460"/>
    </source>
</evidence>
<keyword evidence="7" id="KW-0653">Protein transport</keyword>
<evidence type="ECO:0000256" key="3">
    <source>
        <dbReference type="ARBA" id="ARBA00022448"/>
    </source>
</evidence>
<evidence type="ECO:0000256" key="9">
    <source>
        <dbReference type="ARBA" id="ARBA00023136"/>
    </source>
</evidence>
<evidence type="ECO:0000313" key="13">
    <source>
        <dbReference type="EMBL" id="MFK2902457.1"/>
    </source>
</evidence>
<dbReference type="Pfam" id="PF03544">
    <property type="entry name" value="TonB_C"/>
    <property type="match status" value="1"/>
</dbReference>
<dbReference type="NCBIfam" id="TIGR01352">
    <property type="entry name" value="tonB_Cterm"/>
    <property type="match status" value="1"/>
</dbReference>
<feature type="transmembrane region" description="Helical" evidence="11">
    <location>
        <begin position="20"/>
        <end position="39"/>
    </location>
</feature>
<dbReference type="SUPFAM" id="SSF74653">
    <property type="entry name" value="TolA/TonB C-terminal domain"/>
    <property type="match status" value="1"/>
</dbReference>
<evidence type="ECO:0000256" key="10">
    <source>
        <dbReference type="SAM" id="MobiDB-lite"/>
    </source>
</evidence>
<organism evidence="13 14">
    <name type="scientific">Dyella ginsengisoli</name>
    <dbReference type="NCBI Taxonomy" id="363848"/>
    <lineage>
        <taxon>Bacteria</taxon>
        <taxon>Pseudomonadati</taxon>
        <taxon>Pseudomonadota</taxon>
        <taxon>Gammaproteobacteria</taxon>
        <taxon>Lysobacterales</taxon>
        <taxon>Rhodanobacteraceae</taxon>
        <taxon>Dyella</taxon>
    </lineage>
</organism>
<keyword evidence="6 11" id="KW-0812">Transmembrane</keyword>
<evidence type="ECO:0000256" key="8">
    <source>
        <dbReference type="ARBA" id="ARBA00022989"/>
    </source>
</evidence>
<sequence length="323" mass="34063">MLPESRPFPRARQRGDFRVALAITLILLACGGALTWAWWQRTRAEDVATKPATTGSIVRADAPPTAPRSVEQLLGEARAAVAAQQLVAPTGQSAFERYLAVLAQQPSNSVASDALRELFPFAAEQVGATIRAGQLDEAQRQLDLLARADPANYTLTLLRGQLADQHQRALAAAAVAAAPAQAPARTPASREPVAAAAPAPAPAPEQAPAAAPLVAAAVAAPPAATSAPAPAPSVPATAPVLQRRVEPYYPQEARRSRREGWVQVQFTVQPDGHVDAVKVLQSKPGSVFDLAATTAVQRWVFAPATRNGQPVAVSLRQRLDFRL</sequence>
<feature type="domain" description="TonB C-terminal" evidence="12">
    <location>
        <begin position="234"/>
        <end position="323"/>
    </location>
</feature>
<evidence type="ECO:0000256" key="6">
    <source>
        <dbReference type="ARBA" id="ARBA00022692"/>
    </source>
</evidence>
<evidence type="ECO:0000256" key="4">
    <source>
        <dbReference type="ARBA" id="ARBA00022475"/>
    </source>
</evidence>
<dbReference type="PANTHER" id="PTHR33446">
    <property type="entry name" value="PROTEIN TONB-RELATED"/>
    <property type="match status" value="1"/>
</dbReference>
<feature type="region of interest" description="Disordered" evidence="10">
    <location>
        <begin position="182"/>
        <end position="205"/>
    </location>
</feature>
<dbReference type="InterPro" id="IPR006260">
    <property type="entry name" value="TonB/TolA_C"/>
</dbReference>
<evidence type="ECO:0000256" key="5">
    <source>
        <dbReference type="ARBA" id="ARBA00022519"/>
    </source>
</evidence>
<dbReference type="InterPro" id="IPR037682">
    <property type="entry name" value="TonB_C"/>
</dbReference>
<comment type="similarity">
    <text evidence="2">Belongs to the TonB family.</text>
</comment>
<name>A0ABW8JMW4_9GAMM</name>
<dbReference type="InterPro" id="IPR051045">
    <property type="entry name" value="TonB-dependent_transducer"/>
</dbReference>
<keyword evidence="14" id="KW-1185">Reference proteome</keyword>
<dbReference type="EMBL" id="JADIKM010000001">
    <property type="protein sequence ID" value="MFK2902457.1"/>
    <property type="molecule type" value="Genomic_DNA"/>
</dbReference>
<keyword evidence="5" id="KW-0997">Cell inner membrane</keyword>
<keyword evidence="9 11" id="KW-0472">Membrane</keyword>
<dbReference type="PROSITE" id="PS52015">
    <property type="entry name" value="TONB_CTD"/>
    <property type="match status" value="1"/>
</dbReference>
<keyword evidence="4" id="KW-1003">Cell membrane</keyword>
<dbReference type="PANTHER" id="PTHR33446:SF2">
    <property type="entry name" value="PROTEIN TONB"/>
    <property type="match status" value="1"/>
</dbReference>
<feature type="compositionally biased region" description="Low complexity" evidence="10">
    <location>
        <begin position="182"/>
        <end position="198"/>
    </location>
</feature>
<dbReference type="Proteomes" id="UP001620460">
    <property type="component" value="Unassembled WGS sequence"/>
</dbReference>
<dbReference type="RefSeq" id="WP_404629584.1">
    <property type="nucleotide sequence ID" value="NZ_JADIKM010000001.1"/>
</dbReference>
<evidence type="ECO:0000259" key="12">
    <source>
        <dbReference type="PROSITE" id="PS52015"/>
    </source>
</evidence>
<reference evidence="13 14" key="1">
    <citation type="submission" date="2020-10" db="EMBL/GenBank/DDBJ databases">
        <title>Phylogeny of dyella-like bacteria.</title>
        <authorList>
            <person name="Fu J."/>
        </authorList>
    </citation>
    <scope>NUCLEOTIDE SEQUENCE [LARGE SCALE GENOMIC DNA]</scope>
    <source>
        <strain evidence="13 14">Gsoil3046</strain>
    </source>
</reference>
<accession>A0ABW8JMW4</accession>
<proteinExistence type="inferred from homology"/>
<dbReference type="PROSITE" id="PS51257">
    <property type="entry name" value="PROKAR_LIPOPROTEIN"/>
    <property type="match status" value="1"/>
</dbReference>
<dbReference type="Gene3D" id="3.30.1150.10">
    <property type="match status" value="1"/>
</dbReference>
<evidence type="ECO:0000256" key="11">
    <source>
        <dbReference type="SAM" id="Phobius"/>
    </source>
</evidence>
<evidence type="ECO:0000256" key="7">
    <source>
        <dbReference type="ARBA" id="ARBA00022927"/>
    </source>
</evidence>
<keyword evidence="8 11" id="KW-1133">Transmembrane helix</keyword>